<feature type="region of interest" description="Disordered" evidence="1">
    <location>
        <begin position="1"/>
        <end position="20"/>
    </location>
</feature>
<accession>X1G4T1</accession>
<sequence>MPRISDAERNKRWREAKPGKISRETAQVWAKEARYQDFGAARLLEMKREMDGLTPIKTIQGQAARFKRLLLSDRKRSDLELFSDEALFSTTE</sequence>
<proteinExistence type="predicted"/>
<evidence type="ECO:0000313" key="2">
    <source>
        <dbReference type="EMBL" id="GAH39835.1"/>
    </source>
</evidence>
<evidence type="ECO:0000256" key="1">
    <source>
        <dbReference type="SAM" id="MobiDB-lite"/>
    </source>
</evidence>
<gene>
    <name evidence="2" type="ORF">S03H2_16318</name>
</gene>
<dbReference type="EMBL" id="BARU01008330">
    <property type="protein sequence ID" value="GAH39835.1"/>
    <property type="molecule type" value="Genomic_DNA"/>
</dbReference>
<dbReference type="AlphaFoldDB" id="X1G4T1"/>
<reference evidence="2" key="1">
    <citation type="journal article" date="2014" name="Front. Microbiol.">
        <title>High frequency of phylogenetically diverse reductive dehalogenase-homologous genes in deep subseafloor sedimentary metagenomes.</title>
        <authorList>
            <person name="Kawai M."/>
            <person name="Futagami T."/>
            <person name="Toyoda A."/>
            <person name="Takaki Y."/>
            <person name="Nishi S."/>
            <person name="Hori S."/>
            <person name="Arai W."/>
            <person name="Tsubouchi T."/>
            <person name="Morono Y."/>
            <person name="Uchiyama I."/>
            <person name="Ito T."/>
            <person name="Fujiyama A."/>
            <person name="Inagaki F."/>
            <person name="Takami H."/>
        </authorList>
    </citation>
    <scope>NUCLEOTIDE SEQUENCE</scope>
    <source>
        <strain evidence="2">Expedition CK06-06</strain>
    </source>
</reference>
<comment type="caution">
    <text evidence="2">The sequence shown here is derived from an EMBL/GenBank/DDBJ whole genome shotgun (WGS) entry which is preliminary data.</text>
</comment>
<organism evidence="2">
    <name type="scientific">marine sediment metagenome</name>
    <dbReference type="NCBI Taxonomy" id="412755"/>
    <lineage>
        <taxon>unclassified sequences</taxon>
        <taxon>metagenomes</taxon>
        <taxon>ecological metagenomes</taxon>
    </lineage>
</organism>
<protein>
    <submittedName>
        <fullName evidence="2">Uncharacterized protein</fullName>
    </submittedName>
</protein>
<name>X1G4T1_9ZZZZ</name>